<evidence type="ECO:0000256" key="1">
    <source>
        <dbReference type="ARBA" id="ARBA00005228"/>
    </source>
</evidence>
<comment type="similarity">
    <text evidence="1 6">Belongs to the peptidase S9A family.</text>
</comment>
<dbReference type="PANTHER" id="PTHR11757">
    <property type="entry name" value="PROTEASE FAMILY S9A OLIGOPEPTIDASE"/>
    <property type="match status" value="1"/>
</dbReference>
<keyword evidence="4 6" id="KW-0720">Serine protease</keyword>
<evidence type="ECO:0000313" key="11">
    <source>
        <dbReference type="Proteomes" id="UP000269721"/>
    </source>
</evidence>
<evidence type="ECO:0000259" key="9">
    <source>
        <dbReference type="Pfam" id="PF02897"/>
    </source>
</evidence>
<dbReference type="OrthoDB" id="248387at2759"/>
<dbReference type="AlphaFoldDB" id="A0A4P9W7A9"/>
<dbReference type="EC" id="3.4.21.-" evidence="6"/>
<dbReference type="PANTHER" id="PTHR11757:SF19">
    <property type="entry name" value="PROLYL ENDOPEPTIDASE-LIKE"/>
    <property type="match status" value="1"/>
</dbReference>
<evidence type="ECO:0000256" key="2">
    <source>
        <dbReference type="ARBA" id="ARBA00022670"/>
    </source>
</evidence>
<dbReference type="InterPro" id="IPR051543">
    <property type="entry name" value="Serine_Peptidase_S9A"/>
</dbReference>
<dbReference type="Gene3D" id="3.40.50.1820">
    <property type="entry name" value="alpha/beta hydrolase"/>
    <property type="match status" value="1"/>
</dbReference>
<comment type="function">
    <text evidence="5">Serine peptidase whose precise substrate specificity remains unclear. Does not cleave peptides after a arginine or lysine residue. Regulates trans-Golgi network morphology and sorting by regulating the membrane binding of the AP-1 complex. May play a role in the regulation of synaptic vesicle exocytosis.</text>
</comment>
<feature type="compositionally biased region" description="Polar residues" evidence="7">
    <location>
        <begin position="585"/>
        <end position="598"/>
    </location>
</feature>
<dbReference type="EMBL" id="KZ996775">
    <property type="protein sequence ID" value="RKO88349.1"/>
    <property type="molecule type" value="Genomic_DNA"/>
</dbReference>
<dbReference type="InterPro" id="IPR002470">
    <property type="entry name" value="Peptidase_S9A"/>
</dbReference>
<evidence type="ECO:0000256" key="7">
    <source>
        <dbReference type="SAM" id="MobiDB-lite"/>
    </source>
</evidence>
<evidence type="ECO:0000256" key="5">
    <source>
        <dbReference type="ARBA" id="ARBA00045448"/>
    </source>
</evidence>
<feature type="domain" description="Peptidase S9 prolyl oligopeptidase catalytic" evidence="8">
    <location>
        <begin position="403"/>
        <end position="643"/>
    </location>
</feature>
<protein>
    <recommendedName>
        <fullName evidence="6">Prolyl endopeptidase</fullName>
        <ecNumber evidence="6">3.4.21.-</ecNumber>
    </recommendedName>
</protein>
<dbReference type="Proteomes" id="UP000269721">
    <property type="component" value="Unassembled WGS sequence"/>
</dbReference>
<feature type="domain" description="Peptidase S9A N-terminal" evidence="9">
    <location>
        <begin position="3"/>
        <end position="334"/>
    </location>
</feature>
<evidence type="ECO:0000256" key="3">
    <source>
        <dbReference type="ARBA" id="ARBA00022801"/>
    </source>
</evidence>
<accession>A0A4P9W7A9</accession>
<dbReference type="Gene3D" id="2.130.10.120">
    <property type="entry name" value="Prolyl oligopeptidase, N-terminal domain"/>
    <property type="match status" value="1"/>
</dbReference>
<evidence type="ECO:0000313" key="10">
    <source>
        <dbReference type="EMBL" id="RKO88349.1"/>
    </source>
</evidence>
<dbReference type="SUPFAM" id="SSF50993">
    <property type="entry name" value="Peptidase/esterase 'gauge' domain"/>
    <property type="match status" value="1"/>
</dbReference>
<name>A0A4P9W7A9_9FUNG</name>
<dbReference type="GO" id="GO:0004252">
    <property type="term" value="F:serine-type endopeptidase activity"/>
    <property type="evidence" value="ECO:0007669"/>
    <property type="project" value="UniProtKB-UniRule"/>
</dbReference>
<dbReference type="Pfam" id="PF00326">
    <property type="entry name" value="Peptidase_S9"/>
    <property type="match status" value="1"/>
</dbReference>
<dbReference type="SUPFAM" id="SSF53474">
    <property type="entry name" value="alpha/beta-Hydrolases"/>
    <property type="match status" value="1"/>
</dbReference>
<evidence type="ECO:0000256" key="4">
    <source>
        <dbReference type="ARBA" id="ARBA00022825"/>
    </source>
</evidence>
<evidence type="ECO:0000259" key="8">
    <source>
        <dbReference type="Pfam" id="PF00326"/>
    </source>
</evidence>
<organism evidence="10 11">
    <name type="scientific">Blyttiomyces helicus</name>
    <dbReference type="NCBI Taxonomy" id="388810"/>
    <lineage>
        <taxon>Eukaryota</taxon>
        <taxon>Fungi</taxon>
        <taxon>Fungi incertae sedis</taxon>
        <taxon>Chytridiomycota</taxon>
        <taxon>Chytridiomycota incertae sedis</taxon>
        <taxon>Chytridiomycetes</taxon>
        <taxon>Chytridiomycetes incertae sedis</taxon>
        <taxon>Blyttiomyces</taxon>
    </lineage>
</organism>
<keyword evidence="3 6" id="KW-0378">Hydrolase</keyword>
<dbReference type="InterPro" id="IPR029058">
    <property type="entry name" value="AB_hydrolase_fold"/>
</dbReference>
<dbReference type="PRINTS" id="PR00862">
    <property type="entry name" value="PROLIGOPTASE"/>
</dbReference>
<dbReference type="GO" id="GO:0006508">
    <property type="term" value="P:proteolysis"/>
    <property type="evidence" value="ECO:0007669"/>
    <property type="project" value="UniProtKB-KW"/>
</dbReference>
<dbReference type="Pfam" id="PF02897">
    <property type="entry name" value="Peptidase_S9_N"/>
    <property type="match status" value="1"/>
</dbReference>
<keyword evidence="2 6" id="KW-0645">Protease</keyword>
<dbReference type="InterPro" id="IPR023302">
    <property type="entry name" value="Pept_S9A_N"/>
</dbReference>
<feature type="region of interest" description="Disordered" evidence="7">
    <location>
        <begin position="578"/>
        <end position="598"/>
    </location>
</feature>
<keyword evidence="11" id="KW-1185">Reference proteome</keyword>
<reference evidence="11" key="1">
    <citation type="journal article" date="2018" name="Nat. Microbiol.">
        <title>Leveraging single-cell genomics to expand the fungal tree of life.</title>
        <authorList>
            <person name="Ahrendt S.R."/>
            <person name="Quandt C.A."/>
            <person name="Ciobanu D."/>
            <person name="Clum A."/>
            <person name="Salamov A."/>
            <person name="Andreopoulos B."/>
            <person name="Cheng J.F."/>
            <person name="Woyke T."/>
            <person name="Pelin A."/>
            <person name="Henrissat B."/>
            <person name="Reynolds N.K."/>
            <person name="Benny G.L."/>
            <person name="Smith M.E."/>
            <person name="James T.Y."/>
            <person name="Grigoriev I.V."/>
        </authorList>
    </citation>
    <scope>NUCLEOTIDE SEQUENCE [LARGE SCALE GENOMIC DNA]</scope>
</reference>
<feature type="non-terminal residue" evidence="10">
    <location>
        <position position="1"/>
    </location>
</feature>
<feature type="region of interest" description="Disordered" evidence="7">
    <location>
        <begin position="684"/>
        <end position="719"/>
    </location>
</feature>
<sequence length="732" mass="82552">VAGEEYRLHCRIDKSGVEEVYLDENELATTTFADASSFRVGSLKHSPDCSLIAFGVDATGNERYTTQFMDICTKKVLPDCIEDVYTDLEFANDCRTVYYTVLDECERAYKLKRHRIGTDVATDEVVYHETDEQFFLTLSKTCNGKYILLSSAAQITTEHRYIAADDPAGTLHLLIPRRENIQNRRCESHGSHFYVLTNEDSKNNWLFRVPVPVADGAASWDDLVALRETVIDHRDFVLIEDFEVRRGHLIVFERSNCLQNVRIVDLAPDSYGAYHYVRFSESVYSLWPGSVDEEVADLTRTAQFDTNILRFTYTSFVQPKQVVDYDMDTRLMAVVHEERVGVPYDMDMYVSRRLYATGEDGTVVPVSIVYRRDLLGQAMCPPRPNPVLLHAYGAYGAFLLTIFSTSRLSLLDRGFIFAAAHVRGGADMGNAWYEEGKLAKKTNTFLDFCAVAEHLIKEEYTTPEHLSIYGRSAGGLLIGAVINMRPELFRAALTEVPFVDVLNTMFDPTIPWTAFEYEEWGNPIDREIYEVMKTYCPYTNIDGSRDYPHLLVVGGMNDPRVAFFEPLKFVAKLRGERRRWRQKNRPSPASKTKTASTISLTTRAAEDRMILLRVDDAGHGGSAGNYAALEDLAFEYAFLISALDAPARPIPISGSTDPSQSMVGARSGSWGNVVGSPLLWHPEGVQSSDALDGSVERKRSRKKRAGEGQTPSIKGRGDRSQNRMFQWVANFF</sequence>
<proteinExistence type="inferred from homology"/>
<evidence type="ECO:0000256" key="6">
    <source>
        <dbReference type="RuleBase" id="RU368024"/>
    </source>
</evidence>
<gene>
    <name evidence="10" type="ORF">BDK51DRAFT_37891</name>
</gene>
<dbReference type="InterPro" id="IPR001375">
    <property type="entry name" value="Peptidase_S9_cat"/>
</dbReference>